<feature type="transmembrane region" description="Helical" evidence="17">
    <location>
        <begin position="1253"/>
        <end position="1275"/>
    </location>
</feature>
<feature type="domain" description="Bulb-type lectin" evidence="21">
    <location>
        <begin position="31"/>
        <end position="152"/>
    </location>
</feature>
<dbReference type="GO" id="GO:0005524">
    <property type="term" value="F:ATP binding"/>
    <property type="evidence" value="ECO:0007669"/>
    <property type="project" value="UniProtKB-UniRule"/>
</dbReference>
<name>A0AAV7GYD7_DENCH</name>
<dbReference type="EC" id="2.7.11.1" evidence="2"/>
<keyword evidence="14" id="KW-0245">EGF-like domain</keyword>
<evidence type="ECO:0000256" key="10">
    <source>
        <dbReference type="ARBA" id="ARBA00023157"/>
    </source>
</evidence>
<keyword evidence="17" id="KW-0812">Transmembrane</keyword>
<sequence length="1677" mass="187822">MDRFHVQKWGIFSFILFSLITLLSLPLCRSSTSIDLNHSLTDGEILASPAGVFKLGFFTVGNAGNRYVGIWQNNFSVENVVWVANRERPIRNRSGSIAIIGDGNIAVVDGARRVLWSSNAKLRSNKSTVELSDFGDLMLNNSGAIAWESFDHPCNTYLAGMKIGLDLSNNLSSLFTSWKTADDPSLGNFTLGVDPSAQIFIWEGSRPWWRSGQWNGQVFIGIPDMVFAAAYGFKFSIFNEGNKRYYYTDFNNSHRWVLTPTGTVKHLFYLESTNIWLNLWEAPATECEKYNRCGDYGSCTDGAEPICSCLKGFVPRLASEWSDGNWTEGCVRRMALQCEGNGVEPDQFYLMQGIKLPDYSELNTQVVNVNDCGELCLRNCSCNAYSFVDAIGCMIWGVNLADINVFTSGGNDLYLRLSASEFNQGEAISDKKKALAAYIIVIIVLAGLFLIGFITVLFRNFKKREKKELSPPTMNQGVGAISDVIDIHGEGKEDGCHEIPFVSFSTILAATEGFSQSNLLGRGGFGAVYKGILPGGQEIAVKRLSRGSGQGMEEFKNEVILIAKLQHINLVRLLGFCTENEDQILVYEYMPNKSLDSFIFEPSKKEQLDWKIRYKIIEGIARGLLYLHRDSRLRIIHRDLKASNILLDEEMNPKISDFGLARIFRSDNNETTTKRVVGTYGYMSPEYAMHGLFSVKSDVYSFGVLLLEIISGKKNSTYCHPGLNLNLLAYAWTLWNEENVMEFVDQSIRDSVSPVELSRCIHLGLLCVQDRANDRPTMSSVIVMLESDVSVHAVPSQPTFTFEKIPSDTQSQLSNDTACHVFDSITILTVLICFTSLQFFPPAQAASYLTPQQPLTVGNTLVSDGGIFELGFFKPGSSNRSYVGIWYCNSGGNRIVWVANRDSPVSDSSGSLAIAADGNLIVLDGNKSILWSSNISSTSNSNITAKLLDTGNLMLNNPSGRLWQSFDHPTDTYLPGMRVGLDLRTNKNQVLTSWRSRDDPAPGKFSLGHDPSRSTQLFLWEDGLPRWRSGMWNGQVFIGVENMVYAYSYGFKLSNIDEEQKMYYYINSNSSQYWVLTPEGIYRHFRRNGDGFSWSQFWAAPVAVCDEYNKCGTNGGCNNGKTPICDCLTGFVPRSSDQWKSGNWTVGCVRRTKLACHRNESTGGKENKPDKFYLMQGMKLPDLATIIHIALDLTTCQAECMRNCSCIAFSFVTGIGCLTWGEEIMDIQIFSKGGNDLYIRLAGSEFGHEIGKVIMLVTLAAVFSLGSLGCVFLLWKYKKRIKGSLRNDIVLHKVCINQNIYVLISPLQICPEHFKQRSQHEEMTAFFSSTEVQEEAKDAKQYELRSFSLRDMVAATDNFCYENLLGEGGFGPVFKGMLPGGQQIAVKRLSKDSSQGMEEFKNEVKLISKLQHSNLVRLQGFCIQGEDMMLIYEYMVNGSLEAFLFGSSRREQLDWQTRYNIIEAIARGLLYLHRDSRLGVIHRDLKASNILLDEEMNPKISDFGIARIFGKDSNEAKTKRVIGTYGYMSPEYAMQGLFSIKSDVYSFGVLLLEIISGKRNSTYQHPESCLHLLPYAWKLWNENNEMELLDPLIRDSCQLKEVSRCINVGLLCVQDQATDRPTMSSVVKMLELRTTTHPVPREPIFALGKSPNKRKSPNPSQEEASNDVSITLLTGRT</sequence>
<keyword evidence="4" id="KW-0723">Serine/threonine-protein kinase</keyword>
<dbReference type="SUPFAM" id="SSF51110">
    <property type="entry name" value="alpha-D-mannose-specific plant lectins"/>
    <property type="match status" value="2"/>
</dbReference>
<dbReference type="FunFam" id="3.30.200.20:FF:000195">
    <property type="entry name" value="G-type lectin S-receptor-like serine/threonine-protein kinase"/>
    <property type="match status" value="2"/>
</dbReference>
<feature type="region of interest" description="Disordered" evidence="16">
    <location>
        <begin position="1641"/>
        <end position="1677"/>
    </location>
</feature>
<dbReference type="SUPFAM" id="SSF56112">
    <property type="entry name" value="Protein kinase-like (PK-like)"/>
    <property type="match status" value="2"/>
</dbReference>
<evidence type="ECO:0000256" key="5">
    <source>
        <dbReference type="ARBA" id="ARBA00022679"/>
    </source>
</evidence>
<feature type="signal peptide" evidence="18">
    <location>
        <begin position="1"/>
        <end position="30"/>
    </location>
</feature>
<feature type="domain" description="Apple" evidence="22">
    <location>
        <begin position="1156"/>
        <end position="1242"/>
    </location>
</feature>
<comment type="caution">
    <text evidence="14">Lacks conserved residue(s) required for the propagation of feature annotation.</text>
</comment>
<evidence type="ECO:0000256" key="13">
    <source>
        <dbReference type="ARBA" id="ARBA00048679"/>
    </source>
</evidence>
<organism evidence="23 24">
    <name type="scientific">Dendrobium chrysotoxum</name>
    <name type="common">Orchid</name>
    <dbReference type="NCBI Taxonomy" id="161865"/>
    <lineage>
        <taxon>Eukaryota</taxon>
        <taxon>Viridiplantae</taxon>
        <taxon>Streptophyta</taxon>
        <taxon>Embryophyta</taxon>
        <taxon>Tracheophyta</taxon>
        <taxon>Spermatophyta</taxon>
        <taxon>Magnoliopsida</taxon>
        <taxon>Liliopsida</taxon>
        <taxon>Asparagales</taxon>
        <taxon>Orchidaceae</taxon>
        <taxon>Epidendroideae</taxon>
        <taxon>Malaxideae</taxon>
        <taxon>Dendrobiinae</taxon>
        <taxon>Dendrobium</taxon>
    </lineage>
</organism>
<protein>
    <recommendedName>
        <fullName evidence="2">non-specific serine/threonine protein kinase</fullName>
        <ecNumber evidence="2">2.7.11.1</ecNumber>
    </recommendedName>
</protein>
<dbReference type="Gene3D" id="3.30.200.20">
    <property type="entry name" value="Phosphorylase Kinase, domain 1"/>
    <property type="match status" value="2"/>
</dbReference>
<dbReference type="SMART" id="SM00108">
    <property type="entry name" value="B_lectin"/>
    <property type="match status" value="2"/>
</dbReference>
<dbReference type="Pfam" id="PF07714">
    <property type="entry name" value="PK_Tyr_Ser-Thr"/>
    <property type="match status" value="2"/>
</dbReference>
<comment type="catalytic activity">
    <reaction evidence="13">
        <text>L-seryl-[protein] + ATP = O-phospho-L-seryl-[protein] + ADP + H(+)</text>
        <dbReference type="Rhea" id="RHEA:17989"/>
        <dbReference type="Rhea" id="RHEA-COMP:9863"/>
        <dbReference type="Rhea" id="RHEA-COMP:11604"/>
        <dbReference type="ChEBI" id="CHEBI:15378"/>
        <dbReference type="ChEBI" id="CHEBI:29999"/>
        <dbReference type="ChEBI" id="CHEBI:30616"/>
        <dbReference type="ChEBI" id="CHEBI:83421"/>
        <dbReference type="ChEBI" id="CHEBI:456216"/>
        <dbReference type="EC" id="2.7.11.1"/>
    </reaction>
</comment>
<dbReference type="Pfam" id="PF01453">
    <property type="entry name" value="B_lectin"/>
    <property type="match status" value="2"/>
</dbReference>
<evidence type="ECO:0000256" key="8">
    <source>
        <dbReference type="ARBA" id="ARBA00022777"/>
    </source>
</evidence>
<proteinExistence type="predicted"/>
<dbReference type="PROSITE" id="PS50026">
    <property type="entry name" value="EGF_3"/>
    <property type="match status" value="1"/>
</dbReference>
<feature type="chain" id="PRO_5043339078" description="non-specific serine/threonine protein kinase" evidence="18">
    <location>
        <begin position="31"/>
        <end position="1677"/>
    </location>
</feature>
<dbReference type="GO" id="GO:0005886">
    <property type="term" value="C:plasma membrane"/>
    <property type="evidence" value="ECO:0007669"/>
    <property type="project" value="UniProtKB-SubCell"/>
</dbReference>
<comment type="subcellular location">
    <subcellularLocation>
        <location evidence="1">Cell membrane</location>
        <topology evidence="1">Single-pass type I membrane protein</topology>
    </subcellularLocation>
</comment>
<evidence type="ECO:0000256" key="1">
    <source>
        <dbReference type="ARBA" id="ARBA00004251"/>
    </source>
</evidence>
<dbReference type="EMBL" id="JAGFBR010000010">
    <property type="protein sequence ID" value="KAH0460562.1"/>
    <property type="molecule type" value="Genomic_DNA"/>
</dbReference>
<dbReference type="Pfam" id="PF00954">
    <property type="entry name" value="S_locus_glycop"/>
    <property type="match status" value="2"/>
</dbReference>
<evidence type="ECO:0000256" key="18">
    <source>
        <dbReference type="SAM" id="SignalP"/>
    </source>
</evidence>
<evidence type="ECO:0000259" key="22">
    <source>
        <dbReference type="PROSITE" id="PS50948"/>
    </source>
</evidence>
<dbReference type="InterPro" id="IPR008271">
    <property type="entry name" value="Ser/Thr_kinase_AS"/>
</dbReference>
<keyword evidence="6 18" id="KW-0732">Signal</keyword>
<evidence type="ECO:0000256" key="12">
    <source>
        <dbReference type="ARBA" id="ARBA00047899"/>
    </source>
</evidence>
<dbReference type="InterPro" id="IPR003609">
    <property type="entry name" value="Pan_app"/>
</dbReference>
<evidence type="ECO:0000259" key="20">
    <source>
        <dbReference type="PROSITE" id="PS50026"/>
    </source>
</evidence>
<dbReference type="FunFam" id="2.90.10.10:FF:000005">
    <property type="entry name" value="G-type lectin S-receptor-like serine/threonine-protein kinase"/>
    <property type="match status" value="1"/>
</dbReference>
<dbReference type="Proteomes" id="UP000775213">
    <property type="component" value="Unassembled WGS sequence"/>
</dbReference>
<evidence type="ECO:0000313" key="23">
    <source>
        <dbReference type="EMBL" id="KAH0460562.1"/>
    </source>
</evidence>
<keyword evidence="3" id="KW-1003">Cell membrane</keyword>
<dbReference type="PROSITE" id="PS00108">
    <property type="entry name" value="PROTEIN_KINASE_ST"/>
    <property type="match status" value="2"/>
</dbReference>
<dbReference type="PROSITE" id="PS50927">
    <property type="entry name" value="BULB_LECTIN"/>
    <property type="match status" value="2"/>
</dbReference>
<evidence type="ECO:0000256" key="17">
    <source>
        <dbReference type="SAM" id="Phobius"/>
    </source>
</evidence>
<dbReference type="Gene3D" id="2.90.10.10">
    <property type="entry name" value="Bulb-type lectin domain"/>
    <property type="match status" value="1"/>
</dbReference>
<evidence type="ECO:0000256" key="2">
    <source>
        <dbReference type="ARBA" id="ARBA00012513"/>
    </source>
</evidence>
<dbReference type="PROSITE" id="PS00107">
    <property type="entry name" value="PROTEIN_KINASE_ATP"/>
    <property type="match status" value="1"/>
</dbReference>
<evidence type="ECO:0000256" key="9">
    <source>
        <dbReference type="ARBA" id="ARBA00022840"/>
    </source>
</evidence>
<accession>A0AAV7GYD7</accession>
<keyword evidence="24" id="KW-1185">Reference proteome</keyword>
<evidence type="ECO:0000256" key="4">
    <source>
        <dbReference type="ARBA" id="ARBA00022527"/>
    </source>
</evidence>
<evidence type="ECO:0000256" key="11">
    <source>
        <dbReference type="ARBA" id="ARBA00023180"/>
    </source>
</evidence>
<dbReference type="InterPro" id="IPR036426">
    <property type="entry name" value="Bulb-type_lectin_dom_sf"/>
</dbReference>
<feature type="domain" description="Protein kinase" evidence="19">
    <location>
        <begin position="514"/>
        <end position="800"/>
    </location>
</feature>
<dbReference type="CDD" id="cd01098">
    <property type="entry name" value="PAN_AP_plant"/>
    <property type="match status" value="2"/>
</dbReference>
<dbReference type="PANTHER" id="PTHR27002">
    <property type="entry name" value="RECEPTOR-LIKE SERINE/THREONINE-PROTEIN KINASE SD1-8"/>
    <property type="match status" value="1"/>
</dbReference>
<keyword evidence="11" id="KW-0325">Glycoprotein</keyword>
<dbReference type="Pfam" id="PF08276">
    <property type="entry name" value="PAN_2"/>
    <property type="match status" value="2"/>
</dbReference>
<dbReference type="InterPro" id="IPR000719">
    <property type="entry name" value="Prot_kinase_dom"/>
</dbReference>
<dbReference type="CDD" id="cd00028">
    <property type="entry name" value="B_lectin"/>
    <property type="match status" value="2"/>
</dbReference>
<dbReference type="InterPro" id="IPR017441">
    <property type="entry name" value="Protein_kinase_ATP_BS"/>
</dbReference>
<dbReference type="InterPro" id="IPR000742">
    <property type="entry name" value="EGF"/>
</dbReference>
<evidence type="ECO:0000256" key="15">
    <source>
        <dbReference type="PROSITE-ProRule" id="PRU10141"/>
    </source>
</evidence>
<dbReference type="PROSITE" id="PS50011">
    <property type="entry name" value="PROTEIN_KINASE_DOM"/>
    <property type="match status" value="2"/>
</dbReference>
<dbReference type="Gene3D" id="1.10.510.10">
    <property type="entry name" value="Transferase(Phosphotransferase) domain 1"/>
    <property type="match status" value="2"/>
</dbReference>
<dbReference type="PROSITE" id="PS50948">
    <property type="entry name" value="PAN"/>
    <property type="match status" value="2"/>
</dbReference>
<evidence type="ECO:0000313" key="24">
    <source>
        <dbReference type="Proteomes" id="UP000775213"/>
    </source>
</evidence>
<dbReference type="CDD" id="cd14066">
    <property type="entry name" value="STKc_IRAK"/>
    <property type="match status" value="2"/>
</dbReference>
<dbReference type="InterPro" id="IPR000858">
    <property type="entry name" value="S_locus_glycoprot_dom"/>
</dbReference>
<dbReference type="FunFam" id="2.90.10.30:FF:000003">
    <property type="entry name" value="Os04g0303100 protein"/>
    <property type="match status" value="1"/>
</dbReference>
<comment type="caution">
    <text evidence="23">The sequence shown here is derived from an EMBL/GenBank/DDBJ whole genome shotgun (WGS) entry which is preliminary data.</text>
</comment>
<evidence type="ECO:0000256" key="3">
    <source>
        <dbReference type="ARBA" id="ARBA00022475"/>
    </source>
</evidence>
<evidence type="ECO:0000259" key="21">
    <source>
        <dbReference type="PROSITE" id="PS50927"/>
    </source>
</evidence>
<dbReference type="GO" id="GO:0048544">
    <property type="term" value="P:recognition of pollen"/>
    <property type="evidence" value="ECO:0007669"/>
    <property type="project" value="InterPro"/>
</dbReference>
<keyword evidence="7 15" id="KW-0547">Nucleotide-binding</keyword>
<feature type="domain" description="Protein kinase" evidence="19">
    <location>
        <begin position="1359"/>
        <end position="1640"/>
    </location>
</feature>
<feature type="domain" description="Apple" evidence="22">
    <location>
        <begin position="338"/>
        <end position="418"/>
    </location>
</feature>
<keyword evidence="8" id="KW-0418">Kinase</keyword>
<dbReference type="SMART" id="SM00473">
    <property type="entry name" value="PAN_AP"/>
    <property type="match status" value="2"/>
</dbReference>
<gene>
    <name evidence="23" type="ORF">IEQ34_011225</name>
</gene>
<feature type="domain" description="Bulb-type lectin" evidence="21">
    <location>
        <begin position="846"/>
        <end position="968"/>
    </location>
</feature>
<keyword evidence="5" id="KW-0808">Transferase</keyword>
<dbReference type="SMART" id="SM00220">
    <property type="entry name" value="S_TKc"/>
    <property type="match status" value="2"/>
</dbReference>
<dbReference type="InterPro" id="IPR001245">
    <property type="entry name" value="Ser-Thr/Tyr_kinase_cat_dom"/>
</dbReference>
<keyword evidence="10" id="KW-1015">Disulfide bond</keyword>
<keyword evidence="17" id="KW-1133">Transmembrane helix</keyword>
<evidence type="ECO:0000256" key="14">
    <source>
        <dbReference type="PROSITE-ProRule" id="PRU00076"/>
    </source>
</evidence>
<evidence type="ECO:0000256" key="16">
    <source>
        <dbReference type="SAM" id="MobiDB-lite"/>
    </source>
</evidence>
<dbReference type="InterPro" id="IPR001480">
    <property type="entry name" value="Bulb-type_lectin_dom"/>
</dbReference>
<dbReference type="PANTHER" id="PTHR27002:SF932">
    <property type="entry name" value="RECEPTOR-LIKE SERINE_THREONINE-PROTEIN KINASE"/>
    <property type="match status" value="1"/>
</dbReference>
<dbReference type="Gene3D" id="2.90.10.30">
    <property type="match status" value="1"/>
</dbReference>
<evidence type="ECO:0000259" key="19">
    <source>
        <dbReference type="PROSITE" id="PS50011"/>
    </source>
</evidence>
<feature type="domain" description="EGF-like" evidence="20">
    <location>
        <begin position="283"/>
        <end position="319"/>
    </location>
</feature>
<reference evidence="23 24" key="1">
    <citation type="journal article" date="2021" name="Hortic Res">
        <title>Chromosome-scale assembly of the Dendrobium chrysotoxum genome enhances the understanding of orchid evolution.</title>
        <authorList>
            <person name="Zhang Y."/>
            <person name="Zhang G.Q."/>
            <person name="Zhang D."/>
            <person name="Liu X.D."/>
            <person name="Xu X.Y."/>
            <person name="Sun W.H."/>
            <person name="Yu X."/>
            <person name="Zhu X."/>
            <person name="Wang Z.W."/>
            <person name="Zhao X."/>
            <person name="Zhong W.Y."/>
            <person name="Chen H."/>
            <person name="Yin W.L."/>
            <person name="Huang T."/>
            <person name="Niu S.C."/>
            <person name="Liu Z.J."/>
        </authorList>
    </citation>
    <scope>NUCLEOTIDE SEQUENCE [LARGE SCALE GENOMIC DNA]</scope>
    <source>
        <strain evidence="23">Lindl</strain>
    </source>
</reference>
<feature type="transmembrane region" description="Helical" evidence="17">
    <location>
        <begin position="435"/>
        <end position="458"/>
    </location>
</feature>
<keyword evidence="17" id="KW-0472">Membrane</keyword>
<feature type="compositionally biased region" description="Polar residues" evidence="16">
    <location>
        <begin position="1657"/>
        <end position="1677"/>
    </location>
</feature>
<dbReference type="InterPro" id="IPR011009">
    <property type="entry name" value="Kinase-like_dom_sf"/>
</dbReference>
<keyword evidence="9 15" id="KW-0067">ATP-binding</keyword>
<dbReference type="FunFam" id="1.10.510.10:FF:000060">
    <property type="entry name" value="G-type lectin S-receptor-like serine/threonine-protein kinase"/>
    <property type="match status" value="2"/>
</dbReference>
<dbReference type="GO" id="GO:0051707">
    <property type="term" value="P:response to other organism"/>
    <property type="evidence" value="ECO:0007669"/>
    <property type="project" value="UniProtKB-ARBA"/>
</dbReference>
<dbReference type="GO" id="GO:0004674">
    <property type="term" value="F:protein serine/threonine kinase activity"/>
    <property type="evidence" value="ECO:0007669"/>
    <property type="project" value="UniProtKB-KW"/>
</dbReference>
<evidence type="ECO:0000256" key="6">
    <source>
        <dbReference type="ARBA" id="ARBA00022729"/>
    </source>
</evidence>
<comment type="catalytic activity">
    <reaction evidence="12">
        <text>L-threonyl-[protein] + ATP = O-phospho-L-threonyl-[protein] + ADP + H(+)</text>
        <dbReference type="Rhea" id="RHEA:46608"/>
        <dbReference type="Rhea" id="RHEA-COMP:11060"/>
        <dbReference type="Rhea" id="RHEA-COMP:11605"/>
        <dbReference type="ChEBI" id="CHEBI:15378"/>
        <dbReference type="ChEBI" id="CHEBI:30013"/>
        <dbReference type="ChEBI" id="CHEBI:30616"/>
        <dbReference type="ChEBI" id="CHEBI:61977"/>
        <dbReference type="ChEBI" id="CHEBI:456216"/>
        <dbReference type="EC" id="2.7.11.1"/>
    </reaction>
</comment>
<evidence type="ECO:0000256" key="7">
    <source>
        <dbReference type="ARBA" id="ARBA00022741"/>
    </source>
</evidence>
<feature type="binding site" evidence="15">
    <location>
        <position position="542"/>
    </location>
    <ligand>
        <name>ATP</name>
        <dbReference type="ChEBI" id="CHEBI:30616"/>
    </ligand>
</feature>